<evidence type="ECO:0000313" key="5">
    <source>
        <dbReference type="Proteomes" id="UP000428803"/>
    </source>
</evidence>
<dbReference type="EMBL" id="CP035733">
    <property type="protein sequence ID" value="QGY79244.1"/>
    <property type="molecule type" value="Genomic_DNA"/>
</dbReference>
<evidence type="ECO:0000256" key="1">
    <source>
        <dbReference type="ARBA" id="ARBA00006174"/>
    </source>
</evidence>
<dbReference type="PANTHER" id="PTHR16943">
    <property type="entry name" value="2-METHYLCITRATE DEHYDRATASE-RELATED"/>
    <property type="match status" value="1"/>
</dbReference>
<protein>
    <submittedName>
        <fullName evidence="4">MmgE/PrpD family protein</fullName>
    </submittedName>
</protein>
<gene>
    <name evidence="4" type="ORF">EUU25_00585</name>
</gene>
<dbReference type="InterPro" id="IPR036148">
    <property type="entry name" value="MmgE/PrpD_sf"/>
</dbReference>
<evidence type="ECO:0000259" key="3">
    <source>
        <dbReference type="Pfam" id="PF19305"/>
    </source>
</evidence>
<name>A0A6I6L417_9SPHN</name>
<accession>A0A6I6L417</accession>
<dbReference type="RefSeq" id="WP_158897543.1">
    <property type="nucleotide sequence ID" value="NZ_CP035733.1"/>
</dbReference>
<dbReference type="InterPro" id="IPR045336">
    <property type="entry name" value="MmgE_PrpD_N"/>
</dbReference>
<dbReference type="OrthoDB" id="5415580at2"/>
<dbReference type="InterPro" id="IPR042188">
    <property type="entry name" value="MmgE/PrpD_sf_2"/>
</dbReference>
<evidence type="ECO:0000313" key="4">
    <source>
        <dbReference type="EMBL" id="QGY79244.1"/>
    </source>
</evidence>
<dbReference type="Pfam" id="PF03972">
    <property type="entry name" value="MmgE_PrpD_N"/>
    <property type="match status" value="1"/>
</dbReference>
<keyword evidence="5" id="KW-1185">Reference proteome</keyword>
<reference evidence="5" key="1">
    <citation type="submission" date="2019-01" db="EMBL/GenBank/DDBJ databases">
        <title>Sphingorhabdus lacus sp.nov., isolated from an oligotrophic freshwater lake.</title>
        <authorList>
            <person name="Park M."/>
        </authorList>
    </citation>
    <scope>NUCLEOTIDE SEQUENCE [LARGE SCALE GENOMIC DNA]</scope>
    <source>
        <strain evidence="5">IMCC1753</strain>
    </source>
</reference>
<proteinExistence type="inferred from homology"/>
<dbReference type="Gene3D" id="1.10.4100.10">
    <property type="entry name" value="2-methylcitrate dehydratase PrpD"/>
    <property type="match status" value="1"/>
</dbReference>
<dbReference type="InterPro" id="IPR045337">
    <property type="entry name" value="MmgE_PrpD_C"/>
</dbReference>
<dbReference type="Gene3D" id="3.30.1330.120">
    <property type="entry name" value="2-methylcitrate dehydratase PrpD"/>
    <property type="match status" value="1"/>
</dbReference>
<dbReference type="Pfam" id="PF19305">
    <property type="entry name" value="MmgE_PrpD_C"/>
    <property type="match status" value="1"/>
</dbReference>
<dbReference type="SUPFAM" id="SSF103378">
    <property type="entry name" value="2-methylcitrate dehydratase PrpD"/>
    <property type="match status" value="1"/>
</dbReference>
<dbReference type="InterPro" id="IPR005656">
    <property type="entry name" value="MmgE_PrpD"/>
</dbReference>
<feature type="domain" description="MmgE/PrpD N-terminal" evidence="2">
    <location>
        <begin position="27"/>
        <end position="263"/>
    </location>
</feature>
<dbReference type="InterPro" id="IPR042183">
    <property type="entry name" value="MmgE/PrpD_sf_1"/>
</dbReference>
<dbReference type="PANTHER" id="PTHR16943:SF8">
    <property type="entry name" value="2-METHYLCITRATE DEHYDRATASE"/>
    <property type="match status" value="1"/>
</dbReference>
<dbReference type="Proteomes" id="UP000428803">
    <property type="component" value="Chromosome"/>
</dbReference>
<organism evidence="4 5">
    <name type="scientific">Sphingorhabdus lacus</name>
    <dbReference type="NCBI Taxonomy" id="392610"/>
    <lineage>
        <taxon>Bacteria</taxon>
        <taxon>Pseudomonadati</taxon>
        <taxon>Pseudomonadota</taxon>
        <taxon>Alphaproteobacteria</taxon>
        <taxon>Sphingomonadales</taxon>
        <taxon>Sphingomonadaceae</taxon>
        <taxon>Sphingorhabdus</taxon>
    </lineage>
</organism>
<feature type="domain" description="MmgE/PrpD C-terminal" evidence="3">
    <location>
        <begin position="287"/>
        <end position="431"/>
    </location>
</feature>
<dbReference type="AlphaFoldDB" id="A0A6I6L417"/>
<dbReference type="KEGG" id="slaa:EUU25_00585"/>
<comment type="similarity">
    <text evidence="1">Belongs to the PrpD family.</text>
</comment>
<evidence type="ECO:0000259" key="2">
    <source>
        <dbReference type="Pfam" id="PF03972"/>
    </source>
</evidence>
<dbReference type="GO" id="GO:0016829">
    <property type="term" value="F:lyase activity"/>
    <property type="evidence" value="ECO:0007669"/>
    <property type="project" value="InterPro"/>
</dbReference>
<sequence>MIGNAVGPSLQNKTGYGGDTKFSYLGEELAHFVAMTSWEALNEQVRHQAKRCVLNHIGCSIAARDAIDVDRVSRVMGQFVALETATIVGRPESTDAPTAAFMNAMTANFFDFDDTHASTVIHPTAPVLASALAIGEMTGASGAETLHAFILGAEIACRIGMAVSPTHYARGWHITSTCGVFGAAAAAAKILGLNAQQTWNALGIAASQSAGSIENLTYFPKNVSVGNAARNGLLSALLAKEGCEAAPSAIEGRFGWARIMGDDIRVSEATKGLGQNWELLNNTFKPYPTGVVFHSAIDASLSLHGQINVPEAVTEIVLLGHQLLADRGDRVVLTPADARVSAQHCIASSVVRGSCTLNEFTDTALTDPMISAMREKIRVKVDSDVPLGAAVLRVSLTDGQQLEVRRDVAHGSLGQPLSDGELVEKFVRNCEFSAWDTGDLPSEIWNIDRQSDIAVLLRLCRADR</sequence>